<comment type="caution">
    <text evidence="8">The sequence shown here is derived from an EMBL/GenBank/DDBJ whole genome shotgun (WGS) entry which is preliminary data.</text>
</comment>
<dbReference type="Proteomes" id="UP000034893">
    <property type="component" value="Unassembled WGS sequence"/>
</dbReference>
<keyword evidence="2 7" id="KW-0699">rRNA-binding</keyword>
<evidence type="ECO:0000256" key="5">
    <source>
        <dbReference type="ARBA" id="ARBA00023274"/>
    </source>
</evidence>
<dbReference type="GO" id="GO:0005840">
    <property type="term" value="C:ribosome"/>
    <property type="evidence" value="ECO:0007669"/>
    <property type="project" value="UniProtKB-KW"/>
</dbReference>
<evidence type="ECO:0000256" key="1">
    <source>
        <dbReference type="ARBA" id="ARBA00007116"/>
    </source>
</evidence>
<name>A0A0G0LP13_9BACT</name>
<dbReference type="FunFam" id="3.30.420.100:FF:000001">
    <property type="entry name" value="50S ribosomal protein L18"/>
    <property type="match status" value="1"/>
</dbReference>
<dbReference type="PANTHER" id="PTHR12899:SF3">
    <property type="entry name" value="LARGE RIBOSOMAL SUBUNIT PROTEIN UL18M"/>
    <property type="match status" value="1"/>
</dbReference>
<accession>A0A0G0LP13</accession>
<keyword evidence="5 7" id="KW-0687">Ribonucleoprotein</keyword>
<protein>
    <recommendedName>
        <fullName evidence="6 7">Large ribosomal subunit protein uL18</fullName>
    </recommendedName>
</protein>
<proteinExistence type="inferred from homology"/>
<dbReference type="NCBIfam" id="TIGR00060">
    <property type="entry name" value="L18_bact"/>
    <property type="match status" value="1"/>
</dbReference>
<evidence type="ECO:0000313" key="8">
    <source>
        <dbReference type="EMBL" id="KKQ89705.1"/>
    </source>
</evidence>
<comment type="similarity">
    <text evidence="1 7">Belongs to the universal ribosomal protein uL18 family.</text>
</comment>
<dbReference type="GO" id="GO:1990904">
    <property type="term" value="C:ribonucleoprotein complex"/>
    <property type="evidence" value="ECO:0007669"/>
    <property type="project" value="UniProtKB-KW"/>
</dbReference>
<dbReference type="PANTHER" id="PTHR12899">
    <property type="entry name" value="39S RIBOSOMAL PROTEIN L18, MITOCHONDRIAL"/>
    <property type="match status" value="1"/>
</dbReference>
<gene>
    <name evidence="7" type="primary">rplR</name>
    <name evidence="8" type="ORF">UT12_C0009G0014</name>
</gene>
<dbReference type="EMBL" id="LBVP01000009">
    <property type="protein sequence ID" value="KKQ89705.1"/>
    <property type="molecule type" value="Genomic_DNA"/>
</dbReference>
<evidence type="ECO:0000256" key="7">
    <source>
        <dbReference type="HAMAP-Rule" id="MF_01337"/>
    </source>
</evidence>
<sequence length="121" mass="13892">MKNKRLQRVARHRRVRKKISGTSKLPRLSVFRSNKHIYAQLIDDQSGTTLISSADLNLSVLHKKSKERMQRLNTAFEIGKILAQKAIKKNIKKIIFDRSGYNYHGRVKAFAEGAREGGLNF</sequence>
<evidence type="ECO:0000313" key="9">
    <source>
        <dbReference type="Proteomes" id="UP000034893"/>
    </source>
</evidence>
<dbReference type="InterPro" id="IPR004389">
    <property type="entry name" value="Ribosomal_uL18_bac-type"/>
</dbReference>
<organism evidence="8 9">
    <name type="scientific">Candidatus Curtissbacteria bacterium GW2011_GWC2_38_9</name>
    <dbReference type="NCBI Taxonomy" id="1618414"/>
    <lineage>
        <taxon>Bacteria</taxon>
        <taxon>Candidatus Curtissiibacteriota</taxon>
    </lineage>
</organism>
<dbReference type="Gene3D" id="3.30.420.100">
    <property type="match status" value="1"/>
</dbReference>
<dbReference type="HAMAP" id="MF_01337_B">
    <property type="entry name" value="Ribosomal_uL18_B"/>
    <property type="match status" value="1"/>
</dbReference>
<dbReference type="CDD" id="cd00432">
    <property type="entry name" value="Ribosomal_L18_L5e"/>
    <property type="match status" value="1"/>
</dbReference>
<comment type="function">
    <text evidence="7">This is one of the proteins that bind and probably mediate the attachment of the 5S RNA into the large ribosomal subunit, where it forms part of the central protuberance.</text>
</comment>
<dbReference type="PATRIC" id="fig|1618414.3.peg.265"/>
<dbReference type="GO" id="GO:0006412">
    <property type="term" value="P:translation"/>
    <property type="evidence" value="ECO:0007669"/>
    <property type="project" value="UniProtKB-UniRule"/>
</dbReference>
<dbReference type="Pfam" id="PF00861">
    <property type="entry name" value="Ribosomal_L18p"/>
    <property type="match status" value="1"/>
</dbReference>
<dbReference type="InterPro" id="IPR057268">
    <property type="entry name" value="Ribosomal_L18"/>
</dbReference>
<dbReference type="InterPro" id="IPR005484">
    <property type="entry name" value="Ribosomal_uL18_bac/plant/anim"/>
</dbReference>
<evidence type="ECO:0000256" key="6">
    <source>
        <dbReference type="ARBA" id="ARBA00035197"/>
    </source>
</evidence>
<evidence type="ECO:0000256" key="2">
    <source>
        <dbReference type="ARBA" id="ARBA00022730"/>
    </source>
</evidence>
<dbReference type="GO" id="GO:0008097">
    <property type="term" value="F:5S rRNA binding"/>
    <property type="evidence" value="ECO:0007669"/>
    <property type="project" value="TreeGrafter"/>
</dbReference>
<dbReference type="SUPFAM" id="SSF53137">
    <property type="entry name" value="Translational machinery components"/>
    <property type="match status" value="1"/>
</dbReference>
<keyword evidence="4 7" id="KW-0689">Ribosomal protein</keyword>
<comment type="subunit">
    <text evidence="7">Part of the 50S ribosomal subunit; part of the 5S rRNA/L5/L18/L25 subcomplex. Contacts the 5S and 23S rRNAs.</text>
</comment>
<dbReference type="GO" id="GO:0003735">
    <property type="term" value="F:structural constituent of ribosome"/>
    <property type="evidence" value="ECO:0007669"/>
    <property type="project" value="InterPro"/>
</dbReference>
<dbReference type="GO" id="GO:0005737">
    <property type="term" value="C:cytoplasm"/>
    <property type="evidence" value="ECO:0007669"/>
    <property type="project" value="UniProtKB-ARBA"/>
</dbReference>
<evidence type="ECO:0000256" key="3">
    <source>
        <dbReference type="ARBA" id="ARBA00022884"/>
    </source>
</evidence>
<evidence type="ECO:0000256" key="4">
    <source>
        <dbReference type="ARBA" id="ARBA00022980"/>
    </source>
</evidence>
<dbReference type="AlphaFoldDB" id="A0A0G0LP13"/>
<reference evidence="8 9" key="1">
    <citation type="journal article" date="2015" name="Nature">
        <title>rRNA introns, odd ribosomes, and small enigmatic genomes across a large radiation of phyla.</title>
        <authorList>
            <person name="Brown C.T."/>
            <person name="Hug L.A."/>
            <person name="Thomas B.C."/>
            <person name="Sharon I."/>
            <person name="Castelle C.J."/>
            <person name="Singh A."/>
            <person name="Wilkins M.J."/>
            <person name="Williams K.H."/>
            <person name="Banfield J.F."/>
        </authorList>
    </citation>
    <scope>NUCLEOTIDE SEQUENCE [LARGE SCALE GENOMIC DNA]</scope>
</reference>
<keyword evidence="3 7" id="KW-0694">RNA-binding</keyword>